<dbReference type="GO" id="GO:0005886">
    <property type="term" value="C:plasma membrane"/>
    <property type="evidence" value="ECO:0007669"/>
    <property type="project" value="TreeGrafter"/>
</dbReference>
<evidence type="ECO:0000256" key="5">
    <source>
        <dbReference type="ARBA" id="ARBA00023136"/>
    </source>
</evidence>
<evidence type="ECO:0000256" key="2">
    <source>
        <dbReference type="ARBA" id="ARBA00006840"/>
    </source>
</evidence>
<feature type="region of interest" description="Disordered" evidence="8">
    <location>
        <begin position="152"/>
        <end position="172"/>
    </location>
</feature>
<feature type="compositionally biased region" description="Low complexity" evidence="8">
    <location>
        <begin position="18"/>
        <end position="58"/>
    </location>
</feature>
<evidence type="ECO:0000256" key="1">
    <source>
        <dbReference type="ARBA" id="ARBA00004141"/>
    </source>
</evidence>
<dbReference type="PRINTS" id="PR00259">
    <property type="entry name" value="TMFOUR"/>
</dbReference>
<dbReference type="Gene3D" id="1.10.1450.10">
    <property type="entry name" value="Tetraspanin"/>
    <property type="match status" value="1"/>
</dbReference>
<feature type="compositionally biased region" description="Gly residues" evidence="8">
    <location>
        <begin position="324"/>
        <end position="333"/>
    </location>
</feature>
<evidence type="ECO:0000256" key="3">
    <source>
        <dbReference type="ARBA" id="ARBA00022692"/>
    </source>
</evidence>
<name>A0A8C6FHV1_MOSMO</name>
<dbReference type="AlphaFoldDB" id="A0A8C6FHV1"/>
<feature type="region of interest" description="Disordered" evidence="8">
    <location>
        <begin position="307"/>
        <end position="351"/>
    </location>
</feature>
<keyword evidence="3 9" id="KW-0812">Transmembrane</keyword>
<keyword evidence="11" id="KW-1185">Reference proteome</keyword>
<dbReference type="PANTHER" id="PTHR19282">
    <property type="entry name" value="TETRASPANIN"/>
    <property type="match status" value="1"/>
</dbReference>
<feature type="compositionally biased region" description="Low complexity" evidence="8">
    <location>
        <begin position="78"/>
        <end position="102"/>
    </location>
</feature>
<feature type="compositionally biased region" description="Basic and acidic residues" evidence="8">
    <location>
        <begin position="1"/>
        <end position="17"/>
    </location>
</feature>
<reference evidence="10" key="1">
    <citation type="submission" date="2025-08" db="UniProtKB">
        <authorList>
            <consortium name="Ensembl"/>
        </authorList>
    </citation>
    <scope>IDENTIFICATION</scope>
</reference>
<organism evidence="10 11">
    <name type="scientific">Moschus moschiferus</name>
    <name type="common">Siberian musk deer</name>
    <name type="synonym">Moschus sibiricus</name>
    <dbReference type="NCBI Taxonomy" id="68415"/>
    <lineage>
        <taxon>Eukaryota</taxon>
        <taxon>Metazoa</taxon>
        <taxon>Chordata</taxon>
        <taxon>Craniata</taxon>
        <taxon>Vertebrata</taxon>
        <taxon>Euteleostomi</taxon>
        <taxon>Mammalia</taxon>
        <taxon>Eutheria</taxon>
        <taxon>Laurasiatheria</taxon>
        <taxon>Artiodactyla</taxon>
        <taxon>Ruminantia</taxon>
        <taxon>Pecora</taxon>
        <taxon>Moschidae</taxon>
        <taxon>Moschus</taxon>
    </lineage>
</organism>
<evidence type="ECO:0000256" key="7">
    <source>
        <dbReference type="ARBA" id="ARBA00072058"/>
    </source>
</evidence>
<evidence type="ECO:0000313" key="10">
    <source>
        <dbReference type="Ensembl" id="ENSMMSP00000007333.1"/>
    </source>
</evidence>
<dbReference type="InterPro" id="IPR008952">
    <property type="entry name" value="Tetraspanin_EC2_sf"/>
</dbReference>
<reference evidence="10" key="2">
    <citation type="submission" date="2025-09" db="UniProtKB">
        <authorList>
            <consortium name="Ensembl"/>
        </authorList>
    </citation>
    <scope>IDENTIFICATION</scope>
</reference>
<dbReference type="GeneTree" id="ENSGT00940000160434"/>
<keyword evidence="6" id="KW-0325">Glycoprotein</keyword>
<dbReference type="Pfam" id="PF00335">
    <property type="entry name" value="Tetraspanin"/>
    <property type="match status" value="1"/>
</dbReference>
<evidence type="ECO:0000256" key="8">
    <source>
        <dbReference type="SAM" id="MobiDB-lite"/>
    </source>
</evidence>
<evidence type="ECO:0000256" key="9">
    <source>
        <dbReference type="SAM" id="Phobius"/>
    </source>
</evidence>
<feature type="transmembrane region" description="Helical" evidence="9">
    <location>
        <begin position="526"/>
        <end position="551"/>
    </location>
</feature>
<comment type="similarity">
    <text evidence="2">Belongs to the tetraspanin (TM4SF) family.</text>
</comment>
<dbReference type="SUPFAM" id="SSF48652">
    <property type="entry name" value="Tetraspanin"/>
    <property type="match status" value="1"/>
</dbReference>
<dbReference type="CDD" id="cd03165">
    <property type="entry name" value="NET-5_like_LEL"/>
    <property type="match status" value="1"/>
</dbReference>
<evidence type="ECO:0000313" key="11">
    <source>
        <dbReference type="Proteomes" id="UP000694544"/>
    </source>
</evidence>
<keyword evidence="4 9" id="KW-1133">Transmembrane helix</keyword>
<evidence type="ECO:0000256" key="6">
    <source>
        <dbReference type="ARBA" id="ARBA00023180"/>
    </source>
</evidence>
<sequence>PRRLPREPRRLPREPGPQRRAPAAFQQQVASGVCGAESGQSGRAGAASPPGAAAGTRGSLRRVRGTREVAARPGRPHSSGPGAARVPAGGRARGDPAAGGSAWPPSCLLPGGGAGGPGPGPRSAGAGACDPGAPALRVGRALGVSFELRLEEEAGQTPEKGPRAEAGGRPCGKEAVGAGGGGSLEGAGRLCLGKWHERAATLALLTARLPAGRPSGPPGTACLLPRQARAEALQHGAGLPAGRQVPHVRLQPALLAGRLRHPRRGHLAGGHTGELRHTVFLLPVAVGCQPAHRHWRLRDGHRLRGLHRGHQGEQMPPAHRESSGGAGWAGGGPDGHRRTGTHTPTCVPGRAPPTGIGPVFCETICSRTPSQLLSQPSQPPRTRCGVGRAIGAGQVGHAAVAEAGGPGPQFFVALLLVFLLEACITILFFAYTDKIDKYAQRDLKKGLHLYGTPGNVGLTNAWSIIQTDFRCCGVSNYTDWFEVYNATRVPDSCCLEFSESCGLHAPGTWWKAPCYETVKMWLQENLLAVGVFGLCTALVQILGLTFAMTMYCQVVRADTYCA</sequence>
<feature type="transmembrane region" description="Helical" evidence="9">
    <location>
        <begin position="410"/>
        <end position="431"/>
    </location>
</feature>
<dbReference type="FunFam" id="1.10.1450.10:FF:000006">
    <property type="entry name" value="Tetraspanin"/>
    <property type="match status" value="1"/>
</dbReference>
<comment type="subcellular location">
    <subcellularLocation>
        <location evidence="1">Membrane</location>
        <topology evidence="1">Multi-pass membrane protein</topology>
    </subcellularLocation>
</comment>
<accession>A0A8C6FHV1</accession>
<dbReference type="InterPro" id="IPR018499">
    <property type="entry name" value="Tetraspanin/Peripherin"/>
</dbReference>
<evidence type="ECO:0000256" key="4">
    <source>
        <dbReference type="ARBA" id="ARBA00022989"/>
    </source>
</evidence>
<dbReference type="Ensembl" id="ENSMMST00000008125.1">
    <property type="protein sequence ID" value="ENSMMSP00000007333.1"/>
    <property type="gene ID" value="ENSMMSG00000005696.1"/>
</dbReference>
<protein>
    <recommendedName>
        <fullName evidence="7">Tetraspanin-4</fullName>
    </recommendedName>
</protein>
<feature type="region of interest" description="Disordered" evidence="8">
    <location>
        <begin position="1"/>
        <end position="128"/>
    </location>
</feature>
<proteinExistence type="inferred from homology"/>
<dbReference type="PANTHER" id="PTHR19282:SF40">
    <property type="entry name" value="TETRASPANIN-4"/>
    <property type="match status" value="1"/>
</dbReference>
<keyword evidence="5 9" id="KW-0472">Membrane</keyword>
<dbReference type="Proteomes" id="UP000694544">
    <property type="component" value="Unplaced"/>
</dbReference>